<dbReference type="EMBL" id="ML996084">
    <property type="protein sequence ID" value="KAF2154307.1"/>
    <property type="molecule type" value="Genomic_DNA"/>
</dbReference>
<evidence type="ECO:0000256" key="2">
    <source>
        <dbReference type="ARBA" id="ARBA00022801"/>
    </source>
</evidence>
<dbReference type="PIRSF" id="PIRSF005539">
    <property type="entry name" value="Pept_S33_TRI_F1"/>
    <property type="match status" value="1"/>
</dbReference>
<dbReference type="InterPro" id="IPR000073">
    <property type="entry name" value="AB_hydrolase_1"/>
</dbReference>
<dbReference type="AlphaFoldDB" id="A0A9P4J6E7"/>
<feature type="domain" description="AB hydrolase-1" evidence="3">
    <location>
        <begin position="48"/>
        <end position="313"/>
    </location>
</feature>
<keyword evidence="5" id="KW-1185">Reference proteome</keyword>
<comment type="similarity">
    <text evidence="1">Belongs to the peptidase S33 family.</text>
</comment>
<evidence type="ECO:0000256" key="1">
    <source>
        <dbReference type="ARBA" id="ARBA00010088"/>
    </source>
</evidence>
<dbReference type="SUPFAM" id="SSF53474">
    <property type="entry name" value="alpha/beta-Hydrolases"/>
    <property type="match status" value="1"/>
</dbReference>
<dbReference type="PANTHER" id="PTHR43433:SF5">
    <property type="entry name" value="AB HYDROLASE-1 DOMAIN-CONTAINING PROTEIN"/>
    <property type="match status" value="1"/>
</dbReference>
<dbReference type="Pfam" id="PF12697">
    <property type="entry name" value="Abhydrolase_6"/>
    <property type="match status" value="1"/>
</dbReference>
<protein>
    <submittedName>
        <fullName evidence="4">Proline-specific peptidase</fullName>
    </submittedName>
</protein>
<accession>A0A9P4J6E7</accession>
<evidence type="ECO:0000313" key="4">
    <source>
        <dbReference type="EMBL" id="KAF2154307.1"/>
    </source>
</evidence>
<evidence type="ECO:0000313" key="5">
    <source>
        <dbReference type="Proteomes" id="UP000799439"/>
    </source>
</evidence>
<name>A0A9P4J6E7_9PEZI</name>
<sequence length="348" mass="38947">MDPPFAEGDIPYTEGTIHFHVPGLPTPCSTYYKLFGTLSPSSSSSTPVVGLHGGPGGTHRAAADFALPLTRDRSIPLIVYDQLGCGFSTNLDDEKGGDESFWRPELWMDELDNLLDYFGLRETGFDLLGMSWGAMLGADFVVTRRPRGLRRLVLGAPVASAELLVEGVARRMGELGEEVQRVLEEGVERGTWTEERYKSAYKAYMQHCMVRVPDPLPMRFQGLLEWAVARTKEHDCTNATVLGLSPIMTDKTIGSIRGWNVIPRLHRITVPTLIWNGEFDQSHDVCVQPFFDHIPNVRWRTFAGASHILTYESEELRRGVFELVGDFFAQGDVDRKESHENKTNSTTV</sequence>
<dbReference type="InterPro" id="IPR050471">
    <property type="entry name" value="AB_hydrolase"/>
</dbReference>
<dbReference type="InterPro" id="IPR002410">
    <property type="entry name" value="Peptidase_S33"/>
</dbReference>
<dbReference type="InterPro" id="IPR029058">
    <property type="entry name" value="AB_hydrolase_fold"/>
</dbReference>
<dbReference type="InterPro" id="IPR005945">
    <property type="entry name" value="Pro_imino_pep"/>
</dbReference>
<comment type="caution">
    <text evidence="4">The sequence shown here is derived from an EMBL/GenBank/DDBJ whole genome shotgun (WGS) entry which is preliminary data.</text>
</comment>
<gene>
    <name evidence="4" type="ORF">K461DRAFT_277422</name>
</gene>
<keyword evidence="2" id="KW-0378">Hydrolase</keyword>
<dbReference type="OrthoDB" id="190201at2759"/>
<evidence type="ECO:0000259" key="3">
    <source>
        <dbReference type="Pfam" id="PF12697"/>
    </source>
</evidence>
<dbReference type="PRINTS" id="PR00793">
    <property type="entry name" value="PROAMNOPTASE"/>
</dbReference>
<reference evidence="4" key="1">
    <citation type="journal article" date="2020" name="Stud. Mycol.">
        <title>101 Dothideomycetes genomes: a test case for predicting lifestyles and emergence of pathogens.</title>
        <authorList>
            <person name="Haridas S."/>
            <person name="Albert R."/>
            <person name="Binder M."/>
            <person name="Bloem J."/>
            <person name="Labutti K."/>
            <person name="Salamov A."/>
            <person name="Andreopoulos B."/>
            <person name="Baker S."/>
            <person name="Barry K."/>
            <person name="Bills G."/>
            <person name="Bluhm B."/>
            <person name="Cannon C."/>
            <person name="Castanera R."/>
            <person name="Culley D."/>
            <person name="Daum C."/>
            <person name="Ezra D."/>
            <person name="Gonzalez J."/>
            <person name="Henrissat B."/>
            <person name="Kuo A."/>
            <person name="Liang C."/>
            <person name="Lipzen A."/>
            <person name="Lutzoni F."/>
            <person name="Magnuson J."/>
            <person name="Mondo S."/>
            <person name="Nolan M."/>
            <person name="Ohm R."/>
            <person name="Pangilinan J."/>
            <person name="Park H.-J."/>
            <person name="Ramirez L."/>
            <person name="Alfaro M."/>
            <person name="Sun H."/>
            <person name="Tritt A."/>
            <person name="Yoshinaga Y."/>
            <person name="Zwiers L.-H."/>
            <person name="Turgeon B."/>
            <person name="Goodwin S."/>
            <person name="Spatafora J."/>
            <person name="Crous P."/>
            <person name="Grigoriev I."/>
        </authorList>
    </citation>
    <scope>NUCLEOTIDE SEQUENCE</scope>
    <source>
        <strain evidence="4">CBS 260.36</strain>
    </source>
</reference>
<dbReference type="Proteomes" id="UP000799439">
    <property type="component" value="Unassembled WGS sequence"/>
</dbReference>
<dbReference type="GO" id="GO:0008233">
    <property type="term" value="F:peptidase activity"/>
    <property type="evidence" value="ECO:0007669"/>
    <property type="project" value="InterPro"/>
</dbReference>
<organism evidence="4 5">
    <name type="scientific">Myriangium duriaei CBS 260.36</name>
    <dbReference type="NCBI Taxonomy" id="1168546"/>
    <lineage>
        <taxon>Eukaryota</taxon>
        <taxon>Fungi</taxon>
        <taxon>Dikarya</taxon>
        <taxon>Ascomycota</taxon>
        <taxon>Pezizomycotina</taxon>
        <taxon>Dothideomycetes</taxon>
        <taxon>Dothideomycetidae</taxon>
        <taxon>Myriangiales</taxon>
        <taxon>Myriangiaceae</taxon>
        <taxon>Myriangium</taxon>
    </lineage>
</organism>
<dbReference type="GO" id="GO:0006508">
    <property type="term" value="P:proteolysis"/>
    <property type="evidence" value="ECO:0007669"/>
    <property type="project" value="InterPro"/>
</dbReference>
<dbReference type="PANTHER" id="PTHR43433">
    <property type="entry name" value="HYDROLASE, ALPHA/BETA FOLD FAMILY PROTEIN"/>
    <property type="match status" value="1"/>
</dbReference>
<dbReference type="Gene3D" id="3.40.50.1820">
    <property type="entry name" value="alpha/beta hydrolase"/>
    <property type="match status" value="1"/>
</dbReference>
<proteinExistence type="inferred from homology"/>